<gene>
    <name evidence="1" type="ORF">KLPPOU148_058</name>
</gene>
<reference evidence="1 2" key="1">
    <citation type="submission" date="2019-11" db="EMBL/GenBank/DDBJ databases">
        <title>Complete Genome Sequence of the Klebsiella phage vB_KpnS_POU148.</title>
        <authorList>
            <person name="Pourcel C."/>
            <person name="Essoh C."/>
        </authorList>
    </citation>
    <scope>NUCLEOTIDE SEQUENCE [LARGE SCALE GENOMIC DNA]</scope>
</reference>
<evidence type="ECO:0008006" key="3">
    <source>
        <dbReference type="Google" id="ProtNLM"/>
    </source>
</evidence>
<dbReference type="EMBL" id="MN689778">
    <property type="protein sequence ID" value="QGZ13391.1"/>
    <property type="molecule type" value="Genomic_DNA"/>
</dbReference>
<name>A0A6B9J1W6_9CAUD</name>
<sequence>MSVNIKALQQAKLMIAKKLEEFETMNSMMVTVGIHEDQNSSVGEGEMTMARLGATLNYGAEIDHPGGTRYTKTADGKARFISNDSTAPAMGVTGPHKIIIPARPWLEPGVASAEQDISDTFKDAFVKDLPVKQVLEQMGSLAVGAVQQYMTDLKEPPNAKSTIKQKGSSNPLIDTGALRASVTYKVTNEKPDEGIL</sequence>
<keyword evidence="2" id="KW-1185">Reference proteome</keyword>
<evidence type="ECO:0000313" key="1">
    <source>
        <dbReference type="EMBL" id="QGZ13391.1"/>
    </source>
</evidence>
<organism evidence="1 2">
    <name type="scientific">Klebsiella phage vB_KpnM_15-38_KLPPOU148</name>
    <dbReference type="NCBI Taxonomy" id="2686208"/>
    <lineage>
        <taxon>Viruses</taxon>
        <taxon>Duplodnaviria</taxon>
        <taxon>Heunggongvirae</taxon>
        <taxon>Uroviricota</taxon>
        <taxon>Caudoviricetes</taxon>
        <taxon>Jameshumphriesvirinae</taxon>
        <taxon>Parissaclayvirus</taxon>
        <taxon>Parissaclayvirus POU148</taxon>
    </lineage>
</organism>
<proteinExistence type="predicted"/>
<evidence type="ECO:0000313" key="2">
    <source>
        <dbReference type="Proteomes" id="UP000432177"/>
    </source>
</evidence>
<dbReference type="Proteomes" id="UP000432177">
    <property type="component" value="Segment"/>
</dbReference>
<protein>
    <recommendedName>
        <fullName evidence="3">Neck protein</fullName>
    </recommendedName>
</protein>
<accession>A0A6B9J1W6</accession>